<dbReference type="EMBL" id="MU155649">
    <property type="protein sequence ID" value="KAF9471631.1"/>
    <property type="molecule type" value="Genomic_DNA"/>
</dbReference>
<accession>A0A9P5YPK7</accession>
<name>A0A9P5YPK7_9AGAR</name>
<organism evidence="1 2">
    <name type="scientific">Pholiota conissans</name>
    <dbReference type="NCBI Taxonomy" id="109636"/>
    <lineage>
        <taxon>Eukaryota</taxon>
        <taxon>Fungi</taxon>
        <taxon>Dikarya</taxon>
        <taxon>Basidiomycota</taxon>
        <taxon>Agaricomycotina</taxon>
        <taxon>Agaricomycetes</taxon>
        <taxon>Agaricomycetidae</taxon>
        <taxon>Agaricales</taxon>
        <taxon>Agaricineae</taxon>
        <taxon>Strophariaceae</taxon>
        <taxon>Pholiota</taxon>
    </lineage>
</organism>
<proteinExistence type="predicted"/>
<evidence type="ECO:0000313" key="2">
    <source>
        <dbReference type="Proteomes" id="UP000807469"/>
    </source>
</evidence>
<evidence type="ECO:0000313" key="1">
    <source>
        <dbReference type="EMBL" id="KAF9471631.1"/>
    </source>
</evidence>
<keyword evidence="2" id="KW-1185">Reference proteome</keyword>
<reference evidence="1" key="1">
    <citation type="submission" date="2020-11" db="EMBL/GenBank/DDBJ databases">
        <authorList>
            <consortium name="DOE Joint Genome Institute"/>
            <person name="Ahrendt S."/>
            <person name="Riley R."/>
            <person name="Andreopoulos W."/>
            <person name="Labutti K."/>
            <person name="Pangilinan J."/>
            <person name="Ruiz-Duenas F.J."/>
            <person name="Barrasa J.M."/>
            <person name="Sanchez-Garcia M."/>
            <person name="Camarero S."/>
            <person name="Miyauchi S."/>
            <person name="Serrano A."/>
            <person name="Linde D."/>
            <person name="Babiker R."/>
            <person name="Drula E."/>
            <person name="Ayuso-Fernandez I."/>
            <person name="Pacheco R."/>
            <person name="Padilla G."/>
            <person name="Ferreira P."/>
            <person name="Barriuso J."/>
            <person name="Kellner H."/>
            <person name="Castanera R."/>
            <person name="Alfaro M."/>
            <person name="Ramirez L."/>
            <person name="Pisabarro A.G."/>
            <person name="Kuo A."/>
            <person name="Tritt A."/>
            <person name="Lipzen A."/>
            <person name="He G."/>
            <person name="Yan M."/>
            <person name="Ng V."/>
            <person name="Cullen D."/>
            <person name="Martin F."/>
            <person name="Rosso M.-N."/>
            <person name="Henrissat B."/>
            <person name="Hibbett D."/>
            <person name="Martinez A.T."/>
            <person name="Grigoriev I.V."/>
        </authorList>
    </citation>
    <scope>NUCLEOTIDE SEQUENCE</scope>
    <source>
        <strain evidence="1">CIRM-BRFM 674</strain>
    </source>
</reference>
<comment type="caution">
    <text evidence="1">The sequence shown here is derived from an EMBL/GenBank/DDBJ whole genome shotgun (WGS) entry which is preliminary data.</text>
</comment>
<dbReference type="AlphaFoldDB" id="A0A9P5YPK7"/>
<sequence length="127" mass="14252">MSHEHRGDTSVKWATKEELFSGTQAIKDRLILQLRKLSPSVLEAELKRRYVEGAITKIPIRTSMRVQEVKLKASVEPSAKGKQKEADSEEIQANPEEIIIFDERSVVEECLVSHPVTSPLSLVSRGT</sequence>
<protein>
    <submittedName>
        <fullName evidence="1">Uncharacterized protein</fullName>
    </submittedName>
</protein>
<dbReference type="Proteomes" id="UP000807469">
    <property type="component" value="Unassembled WGS sequence"/>
</dbReference>
<gene>
    <name evidence="1" type="ORF">BDN70DRAFT_938809</name>
</gene>